<dbReference type="SUPFAM" id="SSF53850">
    <property type="entry name" value="Periplasmic binding protein-like II"/>
    <property type="match status" value="1"/>
</dbReference>
<evidence type="ECO:0000313" key="2">
    <source>
        <dbReference type="EMBL" id="GIO43977.1"/>
    </source>
</evidence>
<keyword evidence="3" id="KW-1185">Reference proteome</keyword>
<evidence type="ECO:0000313" key="3">
    <source>
        <dbReference type="Proteomes" id="UP000678895"/>
    </source>
</evidence>
<keyword evidence="1" id="KW-0732">Signal</keyword>
<dbReference type="PANTHER" id="PTHR43649">
    <property type="entry name" value="ARABINOSE-BINDING PROTEIN-RELATED"/>
    <property type="match status" value="1"/>
</dbReference>
<accession>A0A920CP91</accession>
<comment type="caution">
    <text evidence="2">The sequence shown here is derived from an EMBL/GenBank/DDBJ whole genome shotgun (WGS) entry which is preliminary data.</text>
</comment>
<organism evidence="2 3">
    <name type="scientific">Paenibacillus apis</name>
    <dbReference type="NCBI Taxonomy" id="1792174"/>
    <lineage>
        <taxon>Bacteria</taxon>
        <taxon>Bacillati</taxon>
        <taxon>Bacillota</taxon>
        <taxon>Bacilli</taxon>
        <taxon>Bacillales</taxon>
        <taxon>Paenibacillaceae</taxon>
        <taxon>Paenibacillus</taxon>
    </lineage>
</organism>
<protein>
    <submittedName>
        <fullName evidence="2">ABC transporter substrate-binding protein</fullName>
    </submittedName>
</protein>
<dbReference type="EMBL" id="BORS01000014">
    <property type="protein sequence ID" value="GIO43977.1"/>
    <property type="molecule type" value="Genomic_DNA"/>
</dbReference>
<evidence type="ECO:0000256" key="1">
    <source>
        <dbReference type="SAM" id="SignalP"/>
    </source>
</evidence>
<feature type="signal peptide" evidence="1">
    <location>
        <begin position="1"/>
        <end position="21"/>
    </location>
</feature>
<gene>
    <name evidence="2" type="ORF">J41TS4_37350</name>
</gene>
<name>A0A920CP91_9BACL</name>
<dbReference type="PANTHER" id="PTHR43649:SF12">
    <property type="entry name" value="DIACETYLCHITOBIOSE BINDING PROTEIN DASA"/>
    <property type="match status" value="1"/>
</dbReference>
<sequence length="568" mass="63396">MRSLNKKIGVFALAGMLLISAGCGSSGNNAVDSNSGNRTGGDENSPISFTFFGADASPNWNNMKDEVGKEITAKTGVTLNAEFDVGSGGGQDKISLMAASGDYPDLIFAKGELGKLVDSEAIIDLTELIEEHAPNIKKLMSENMNRMKYSIEDQAIYSIPTNIGVGQQYFDAVNGFQIQHRVLKELGYPEVKTIDDFENVLRAYVEKHPTTDGQPTIPLTLNADGWKMMITVTNQANNTTNGMNDGEYHVDPETYEAVLHYKRPVEREYFRWLNKLYHNGLLDKDSFVQKEDQYKAKIASGRVLGLTSVDWEYGEAENALKAAGKHEYTYAHFPVTLSEEYKDHAMQSFGVDGYGISITTACKNPVRAIKFIDWLASDEGQVLRNWGIEGKHYNVEDGVRVIPEDVLDRKVNDTNSFAKETGIDLYTIFGPRYGDGVKDATGNYYTTNFPEQIIASYSEVEKETLAAYSATTWKDLFPSEEELPVKEWGALYNMQVPTDGDYQVTYQKTQDIIQKRIPAAILEAPDKFDQVYDEFLAELDKAGAREMEEQYTALVKARVELFTGKAID</sequence>
<dbReference type="Pfam" id="PF13416">
    <property type="entry name" value="SBP_bac_8"/>
    <property type="match status" value="1"/>
</dbReference>
<reference evidence="2" key="1">
    <citation type="submission" date="2021-03" db="EMBL/GenBank/DDBJ databases">
        <title>Antimicrobial resistance genes in bacteria isolated from Japanese honey, and their potential for conferring macrolide and lincosamide resistance in the American foulbrood pathogen Paenibacillus larvae.</title>
        <authorList>
            <person name="Okamoto M."/>
            <person name="Kumagai M."/>
            <person name="Kanamori H."/>
            <person name="Takamatsu D."/>
        </authorList>
    </citation>
    <scope>NUCLEOTIDE SEQUENCE</scope>
    <source>
        <strain evidence="2">J41TS4</strain>
    </source>
</reference>
<dbReference type="InterPro" id="IPR006059">
    <property type="entry name" value="SBP"/>
</dbReference>
<proteinExistence type="predicted"/>
<dbReference type="RefSeq" id="WP_301629443.1">
    <property type="nucleotide sequence ID" value="NZ_BORS01000014.1"/>
</dbReference>
<dbReference type="PROSITE" id="PS51257">
    <property type="entry name" value="PROKAR_LIPOPROTEIN"/>
    <property type="match status" value="1"/>
</dbReference>
<dbReference type="CDD" id="cd13582">
    <property type="entry name" value="PBP2_AlgQ_like_3"/>
    <property type="match status" value="1"/>
</dbReference>
<dbReference type="InterPro" id="IPR050490">
    <property type="entry name" value="Bact_solute-bd_prot1"/>
</dbReference>
<dbReference type="AlphaFoldDB" id="A0A920CP91"/>
<dbReference type="Proteomes" id="UP000678895">
    <property type="component" value="Unassembled WGS sequence"/>
</dbReference>
<feature type="chain" id="PRO_5038735433" evidence="1">
    <location>
        <begin position="22"/>
        <end position="568"/>
    </location>
</feature>
<dbReference type="Gene3D" id="3.40.190.10">
    <property type="entry name" value="Periplasmic binding protein-like II"/>
    <property type="match status" value="2"/>
</dbReference>